<feature type="transmembrane region" description="Helical" evidence="1">
    <location>
        <begin position="15"/>
        <end position="40"/>
    </location>
</feature>
<keyword evidence="1" id="KW-1133">Transmembrane helix</keyword>
<dbReference type="EMBL" id="JAWDKD010000020">
    <property type="protein sequence ID" value="MDV0447540.1"/>
    <property type="molecule type" value="Genomic_DNA"/>
</dbReference>
<accession>A0AAE4MJ52</accession>
<evidence type="ECO:0000313" key="3">
    <source>
        <dbReference type="Proteomes" id="UP001271789"/>
    </source>
</evidence>
<dbReference type="AlphaFoldDB" id="A0AAE4MJ52"/>
<gene>
    <name evidence="2" type="ORF">MsAg5_14400</name>
</gene>
<evidence type="ECO:0000256" key="1">
    <source>
        <dbReference type="SAM" id="Phobius"/>
    </source>
</evidence>
<organism evidence="2 3">
    <name type="scientific">Methanolapillus africanus</name>
    <dbReference type="NCBI Taxonomy" id="3028297"/>
    <lineage>
        <taxon>Archaea</taxon>
        <taxon>Methanobacteriati</taxon>
        <taxon>Methanobacteriota</taxon>
        <taxon>Stenosarchaea group</taxon>
        <taxon>Methanomicrobia</taxon>
        <taxon>Methanosarcinales</taxon>
        <taxon>Methanosarcinaceae</taxon>
        <taxon>Methanolapillus</taxon>
    </lineage>
</organism>
<name>A0AAE4MJ52_9EURY</name>
<sequence length="151" mass="17587">MLPVPYSQSVSNNTVAFLFSIFNLFPQIQLLACSVFSICFQQYSCFLVPYSQSVSNNTVAHLFRILNLFPQIQLLSCSVFSICFHKYSCSLVPYFQSVSTNTHNSLLQKESRSRTVFIFAAAKIKTRQRFRISQKMILTLFYKSYKQCRRR</sequence>
<proteinExistence type="predicted"/>
<evidence type="ECO:0000313" key="2">
    <source>
        <dbReference type="EMBL" id="MDV0447540.1"/>
    </source>
</evidence>
<keyword evidence="1" id="KW-0472">Membrane</keyword>
<protein>
    <submittedName>
        <fullName evidence="2">Uncharacterized protein</fullName>
    </submittedName>
</protein>
<keyword evidence="3" id="KW-1185">Reference proteome</keyword>
<keyword evidence="1" id="KW-0812">Transmembrane</keyword>
<reference evidence="2" key="1">
    <citation type="submission" date="2023-06" db="EMBL/GenBank/DDBJ databases">
        <title>Genome sequence of Methanosarcinaceae archaeon Ag5.</title>
        <authorList>
            <person name="Protasov E."/>
            <person name="Platt K."/>
            <person name="Poehlein A."/>
            <person name="Daniel R."/>
            <person name="Brune A."/>
        </authorList>
    </citation>
    <scope>NUCLEOTIDE SEQUENCE</scope>
    <source>
        <strain evidence="2">Ag5</strain>
    </source>
</reference>
<dbReference type="Proteomes" id="UP001271789">
    <property type="component" value="Unassembled WGS sequence"/>
</dbReference>
<comment type="caution">
    <text evidence="2">The sequence shown here is derived from an EMBL/GenBank/DDBJ whole genome shotgun (WGS) entry which is preliminary data.</text>
</comment>